<dbReference type="InterPro" id="IPR023214">
    <property type="entry name" value="HAD_sf"/>
</dbReference>
<dbReference type="RefSeq" id="WP_271887168.1">
    <property type="nucleotide sequence ID" value="NZ_JAQBIE010000001.1"/>
</dbReference>
<dbReference type="InterPro" id="IPR023198">
    <property type="entry name" value="PGP-like_dom2"/>
</dbReference>
<name>A0ABT4Z9L4_9RHOB</name>
<evidence type="ECO:0000313" key="3">
    <source>
        <dbReference type="Proteomes" id="UP001165641"/>
    </source>
</evidence>
<reference evidence="2" key="1">
    <citation type="submission" date="2022-12" db="EMBL/GenBank/DDBJ databases">
        <title>Paracoccus onchidii sp. nov., isolated from a marine invertebrate from the South China Sea.</title>
        <authorList>
            <person name="Xu S."/>
            <person name="Liu Z."/>
            <person name="Xu Y."/>
        </authorList>
    </citation>
    <scope>NUCLEOTIDE SEQUENCE</scope>
    <source>
        <strain evidence="2">Z330</strain>
    </source>
</reference>
<dbReference type="SFLD" id="SFLDG01129">
    <property type="entry name" value="C1.5:_HAD__Beta-PGM__Phosphata"/>
    <property type="match status" value="1"/>
</dbReference>
<proteinExistence type="predicted"/>
<dbReference type="SUPFAM" id="SSF56784">
    <property type="entry name" value="HAD-like"/>
    <property type="match status" value="1"/>
</dbReference>
<dbReference type="Gene3D" id="3.40.50.1000">
    <property type="entry name" value="HAD superfamily/HAD-like"/>
    <property type="match status" value="1"/>
</dbReference>
<dbReference type="InterPro" id="IPR036412">
    <property type="entry name" value="HAD-like_sf"/>
</dbReference>
<dbReference type="GO" id="GO:0016787">
    <property type="term" value="F:hydrolase activity"/>
    <property type="evidence" value="ECO:0007669"/>
    <property type="project" value="UniProtKB-KW"/>
</dbReference>
<evidence type="ECO:0000313" key="2">
    <source>
        <dbReference type="EMBL" id="MDB6176038.1"/>
    </source>
</evidence>
<dbReference type="Proteomes" id="UP001165641">
    <property type="component" value="Unassembled WGS sequence"/>
</dbReference>
<dbReference type="PANTHER" id="PTHR43316:SF8">
    <property type="entry name" value="HAD FAMILY HYDROLASE"/>
    <property type="match status" value="1"/>
</dbReference>
<organism evidence="2 3">
    <name type="scientific">Paracoccus onchidii</name>
    <dbReference type="NCBI Taxonomy" id="3017813"/>
    <lineage>
        <taxon>Bacteria</taxon>
        <taxon>Pseudomonadati</taxon>
        <taxon>Pseudomonadota</taxon>
        <taxon>Alphaproteobacteria</taxon>
        <taxon>Rhodobacterales</taxon>
        <taxon>Paracoccaceae</taxon>
        <taxon>Paracoccus</taxon>
    </lineage>
</organism>
<keyword evidence="3" id="KW-1185">Reference proteome</keyword>
<evidence type="ECO:0000256" key="1">
    <source>
        <dbReference type="ARBA" id="ARBA00022801"/>
    </source>
</evidence>
<gene>
    <name evidence="2" type="ORF">PAF17_00775</name>
</gene>
<dbReference type="Pfam" id="PF00702">
    <property type="entry name" value="Hydrolase"/>
    <property type="match status" value="1"/>
</dbReference>
<dbReference type="Gene3D" id="1.10.150.240">
    <property type="entry name" value="Putative phosphatase, domain 2"/>
    <property type="match status" value="1"/>
</dbReference>
<dbReference type="PANTHER" id="PTHR43316">
    <property type="entry name" value="HYDROLASE, HALOACID DELAHOGENASE-RELATED"/>
    <property type="match status" value="1"/>
</dbReference>
<dbReference type="SFLD" id="SFLDS00003">
    <property type="entry name" value="Haloacid_Dehalogenase"/>
    <property type="match status" value="1"/>
</dbReference>
<dbReference type="InterPro" id="IPR051540">
    <property type="entry name" value="S-2-haloacid_dehalogenase"/>
</dbReference>
<accession>A0ABT4Z9L4</accession>
<dbReference type="EMBL" id="JAQBIE010000001">
    <property type="protein sequence ID" value="MDB6176038.1"/>
    <property type="molecule type" value="Genomic_DNA"/>
</dbReference>
<keyword evidence="1 2" id="KW-0378">Hydrolase</keyword>
<comment type="caution">
    <text evidence="2">The sequence shown here is derived from an EMBL/GenBank/DDBJ whole genome shotgun (WGS) entry which is preliminary data.</text>
</comment>
<protein>
    <submittedName>
        <fullName evidence="2">HAD family hydrolase</fullName>
    </submittedName>
</protein>
<sequence>MALPNGPGDGGAWSVGDCHGRETAGIAGCRYAGRVNGEGFDNGAGAWSRCDNTPREVGMFEAIALDADDTLWENETFFRATEADFAALLSEHADPDLVNARLVATEMRNLSRYGFGIKGFMLSMVQTAIELTEGRIDGNSIGRIIEMGQDMLSHPVHLLEGVEQVLATLEGRHLLLITKGDLIDQERKIAASGLAGHFAGVEILADKTPASYASVLARRAIAPERFLMAGNSMKSDVMPVIRIGGTGVFIPHDLTWSLEHAEPQQDESYHELAAIAQLPVLIDELEGRS</sequence>